<evidence type="ECO:0000313" key="5">
    <source>
        <dbReference type="EMBL" id="ADV81953.1"/>
    </source>
</evidence>
<evidence type="ECO:0000259" key="3">
    <source>
        <dbReference type="PROSITE" id="PS50042"/>
    </source>
</evidence>
<organism evidence="5 6">
    <name type="scientific">Terriglobus saanensis (strain ATCC BAA-1853 / DSM 23119 / SP1PR4)</name>
    <dbReference type="NCBI Taxonomy" id="401053"/>
    <lineage>
        <taxon>Bacteria</taxon>
        <taxon>Pseudomonadati</taxon>
        <taxon>Acidobacteriota</taxon>
        <taxon>Terriglobia</taxon>
        <taxon>Terriglobales</taxon>
        <taxon>Acidobacteriaceae</taxon>
        <taxon>Terriglobus</taxon>
    </lineage>
</organism>
<dbReference type="EC" id="2.7.13.3" evidence="2"/>
<dbReference type="PROSITE" id="PS50109">
    <property type="entry name" value="HIS_KIN"/>
    <property type="match status" value="1"/>
</dbReference>
<sequence length="486" mass="53218">MASMAEMNTTLVEHEAPMACEDLISSLRRFSTLDGLTEEEFRWLAENGIETIHEDGEHIFRAGEVLEHLAFVLDGSFQFRMLRSGTLGVFVGRAGQITGKIPYSRMKSAAGDGFAIGRTRAMYIHQSRFPEMLATIPSMAQRCVSVLLDRVREMTRVEQQADKIASLGKLAANLSHELKNPASAARSAATSLSKELRNYGNQKFRLGALNLSDESKEAYRVWATSVQSLLNTTEPVTSDSIETAQREDVFTEWLESHKIPEPWTIAPTLAETAITTANLDDLVASIPEEALSTALCSFASALRSERMTDTVIDATARIFDLISAIQDYSYMDQAPIQEIDVTQSLDATLAMFGSRLGKIEVLHDFAPVLPPIPAYGSELNQVWTELIENAIDAMSEDGGILTLRARVSGNFFLVEICDSGHGILPEILPRIFEPFFTTKRLGEGLGLGLDNASRVVSKHGGSMTVTSVPGNTCFQVNLPLEGTGAY</sequence>
<dbReference type="PRINTS" id="PR00344">
    <property type="entry name" value="BCTRLSENSOR"/>
</dbReference>
<name>E8UXK9_TERSS</name>
<dbReference type="Gene3D" id="2.60.120.10">
    <property type="entry name" value="Jelly Rolls"/>
    <property type="match status" value="1"/>
</dbReference>
<dbReference type="InterPro" id="IPR036097">
    <property type="entry name" value="HisK_dim/P_sf"/>
</dbReference>
<dbReference type="eggNOG" id="COG4191">
    <property type="taxonomic scope" value="Bacteria"/>
</dbReference>
<dbReference type="RefSeq" id="WP_013567686.1">
    <property type="nucleotide sequence ID" value="NC_014963.1"/>
</dbReference>
<dbReference type="PROSITE" id="PS50042">
    <property type="entry name" value="CNMP_BINDING_3"/>
    <property type="match status" value="1"/>
</dbReference>
<keyword evidence="5" id="KW-0808">Transferase</keyword>
<feature type="domain" description="Cyclic nucleotide-binding" evidence="3">
    <location>
        <begin position="32"/>
        <end position="150"/>
    </location>
</feature>
<evidence type="ECO:0000256" key="1">
    <source>
        <dbReference type="ARBA" id="ARBA00000085"/>
    </source>
</evidence>
<dbReference type="Proteomes" id="UP000006844">
    <property type="component" value="Chromosome"/>
</dbReference>
<dbReference type="SUPFAM" id="SSF47384">
    <property type="entry name" value="Homodimeric domain of signal transducing histidine kinase"/>
    <property type="match status" value="1"/>
</dbReference>
<dbReference type="InterPro" id="IPR004358">
    <property type="entry name" value="Sig_transdc_His_kin-like_C"/>
</dbReference>
<gene>
    <name evidence="5" type="ordered locus">AciPR4_1125</name>
</gene>
<dbReference type="InterPro" id="IPR018490">
    <property type="entry name" value="cNMP-bd_dom_sf"/>
</dbReference>
<dbReference type="InterPro" id="IPR003594">
    <property type="entry name" value="HATPase_dom"/>
</dbReference>
<feature type="domain" description="Histidine kinase" evidence="4">
    <location>
        <begin position="305"/>
        <end position="482"/>
    </location>
</feature>
<dbReference type="EMBL" id="CP002467">
    <property type="protein sequence ID" value="ADV81953.1"/>
    <property type="molecule type" value="Genomic_DNA"/>
</dbReference>
<dbReference type="SUPFAM" id="SSF51206">
    <property type="entry name" value="cAMP-binding domain-like"/>
    <property type="match status" value="1"/>
</dbReference>
<dbReference type="InterPro" id="IPR036890">
    <property type="entry name" value="HATPase_C_sf"/>
</dbReference>
<dbReference type="AlphaFoldDB" id="E8UXK9"/>
<reference evidence="5 6" key="1">
    <citation type="journal article" date="2012" name="Stand. Genomic Sci.">
        <title>Complete genome sequence of Terriglobus saanensis type strain SP1PR4(T), an Acidobacteria from tundra soil.</title>
        <authorList>
            <person name="Rawat S.R."/>
            <person name="Mannisto M.K."/>
            <person name="Starovoytov V."/>
            <person name="Goodwin L."/>
            <person name="Nolan M."/>
            <person name="Hauser L."/>
            <person name="Land M."/>
            <person name="Davenport K.W."/>
            <person name="Woyke T."/>
            <person name="Haggblom M.M."/>
        </authorList>
    </citation>
    <scope>NUCLEOTIDE SEQUENCE</scope>
    <source>
        <strain evidence="6">ATCC BAA-1853 / DSM 23119 / SP1PR4</strain>
    </source>
</reference>
<dbReference type="Gene3D" id="1.10.287.130">
    <property type="match status" value="1"/>
</dbReference>
<dbReference type="InterPro" id="IPR000595">
    <property type="entry name" value="cNMP-bd_dom"/>
</dbReference>
<protein>
    <recommendedName>
        <fullName evidence="2">histidine kinase</fullName>
        <ecNumber evidence="2">2.7.13.3</ecNumber>
    </recommendedName>
</protein>
<dbReference type="STRING" id="401053.AciPR4_1125"/>
<keyword evidence="5" id="KW-0418">Kinase</keyword>
<proteinExistence type="predicted"/>
<keyword evidence="6" id="KW-1185">Reference proteome</keyword>
<dbReference type="InterPro" id="IPR005467">
    <property type="entry name" value="His_kinase_dom"/>
</dbReference>
<comment type="catalytic activity">
    <reaction evidence="1">
        <text>ATP + protein L-histidine = ADP + protein N-phospho-L-histidine.</text>
        <dbReference type="EC" id="2.7.13.3"/>
    </reaction>
</comment>
<dbReference type="Gene3D" id="3.30.565.10">
    <property type="entry name" value="Histidine kinase-like ATPase, C-terminal domain"/>
    <property type="match status" value="1"/>
</dbReference>
<dbReference type="KEGG" id="tsa:AciPR4_1125"/>
<dbReference type="InterPro" id="IPR014710">
    <property type="entry name" value="RmlC-like_jellyroll"/>
</dbReference>
<evidence type="ECO:0000256" key="2">
    <source>
        <dbReference type="ARBA" id="ARBA00012438"/>
    </source>
</evidence>
<dbReference type="PANTHER" id="PTHR43065:SF48">
    <property type="entry name" value="HISTIDINE KINASE"/>
    <property type="match status" value="1"/>
</dbReference>
<accession>E8UXK9</accession>
<dbReference type="CDD" id="cd00038">
    <property type="entry name" value="CAP_ED"/>
    <property type="match status" value="1"/>
</dbReference>
<dbReference type="Pfam" id="PF02518">
    <property type="entry name" value="HATPase_c"/>
    <property type="match status" value="1"/>
</dbReference>
<dbReference type="PANTHER" id="PTHR43065">
    <property type="entry name" value="SENSOR HISTIDINE KINASE"/>
    <property type="match status" value="1"/>
</dbReference>
<dbReference type="GO" id="GO:0000155">
    <property type="term" value="F:phosphorelay sensor kinase activity"/>
    <property type="evidence" value="ECO:0007669"/>
    <property type="project" value="InterPro"/>
</dbReference>
<dbReference type="SMART" id="SM00387">
    <property type="entry name" value="HATPase_c"/>
    <property type="match status" value="1"/>
</dbReference>
<dbReference type="SUPFAM" id="SSF55874">
    <property type="entry name" value="ATPase domain of HSP90 chaperone/DNA topoisomerase II/histidine kinase"/>
    <property type="match status" value="1"/>
</dbReference>
<evidence type="ECO:0000313" key="6">
    <source>
        <dbReference type="Proteomes" id="UP000006844"/>
    </source>
</evidence>
<dbReference type="HOGENOM" id="CLU_000445_114_81_0"/>
<evidence type="ECO:0000259" key="4">
    <source>
        <dbReference type="PROSITE" id="PS50109"/>
    </source>
</evidence>